<dbReference type="PATRIC" id="fig|1355531.3.peg.897"/>
<gene>
    <name evidence="1" type="ORF">N207_07890</name>
</gene>
<evidence type="ECO:0000313" key="1">
    <source>
        <dbReference type="EMBL" id="EPZ92869.1"/>
    </source>
</evidence>
<proteinExistence type="predicted"/>
<reference evidence="1 2" key="1">
    <citation type="journal article" date="2013" name="Genome Announc.">
        <title>Multiple genome sequences of Helicobacter pylori strains of diverse disease and antibiotic resistance backgrounds from Malaysia.</title>
        <authorList>
            <person name="Rehvathy V."/>
            <person name="Tan M.H."/>
            <person name="Gunaletchumy S.P."/>
            <person name="Teh X."/>
            <person name="Wang S."/>
            <person name="Baybayan P."/>
            <person name="Singh S."/>
            <person name="Ashby M."/>
            <person name="Kaakoush N.O."/>
            <person name="Mitchell H.M."/>
            <person name="Croft L.J."/>
            <person name="Goh K.L."/>
            <person name="Loke M.F."/>
            <person name="Vadivelu J."/>
        </authorList>
    </citation>
    <scope>NUCLEOTIDE SEQUENCE [LARGE SCALE GENOMIC DNA]</scope>
    <source>
        <strain evidence="1 2">UM114</strain>
    </source>
</reference>
<sequence length="62" mass="7188">MMGILLSGYDLKKGFCLKRNFIYKIRETALKDAYPIIGNSIKMTPTIFYFVIASKRCYEGRV</sequence>
<accession>T0ETT8</accession>
<organism evidence="1 2">
    <name type="scientific">Helicobacter pylori UM114</name>
    <dbReference type="NCBI Taxonomy" id="1355531"/>
    <lineage>
        <taxon>Bacteria</taxon>
        <taxon>Pseudomonadati</taxon>
        <taxon>Campylobacterota</taxon>
        <taxon>Epsilonproteobacteria</taxon>
        <taxon>Campylobacterales</taxon>
        <taxon>Helicobacteraceae</taxon>
        <taxon>Helicobacter</taxon>
    </lineage>
</organism>
<name>T0ETT8_HELPX</name>
<evidence type="ECO:0000313" key="2">
    <source>
        <dbReference type="Proteomes" id="UP000015605"/>
    </source>
</evidence>
<protein>
    <submittedName>
        <fullName evidence="1">Uncharacterized protein</fullName>
    </submittedName>
</protein>
<dbReference type="EMBL" id="AUSS01000016">
    <property type="protein sequence ID" value="EPZ92869.1"/>
    <property type="molecule type" value="Genomic_DNA"/>
</dbReference>
<comment type="caution">
    <text evidence="1">The sequence shown here is derived from an EMBL/GenBank/DDBJ whole genome shotgun (WGS) entry which is preliminary data.</text>
</comment>
<dbReference type="Proteomes" id="UP000015605">
    <property type="component" value="Unassembled WGS sequence"/>
</dbReference>
<dbReference type="AlphaFoldDB" id="T0ETT8"/>